<evidence type="ECO:0000313" key="1">
    <source>
        <dbReference type="EMBL" id="KAJ5101935.1"/>
    </source>
</evidence>
<evidence type="ECO:0000313" key="2">
    <source>
        <dbReference type="Proteomes" id="UP001141434"/>
    </source>
</evidence>
<dbReference type="EMBL" id="JAPMSZ010000005">
    <property type="protein sequence ID" value="KAJ5101935.1"/>
    <property type="molecule type" value="Genomic_DNA"/>
</dbReference>
<sequence>MSFEAGSAYNEKLIPILRGDALPSPHDPVEHITYDLWNNMRACDHDLANDVLEPVFTVMRAQTDKARVGIKDLGAYLEYRERDVGQALLSALMRFVRKLNLSTEESELIRDMDKNCSKHISVINDIFSWEKELMKSMVGHKEGSVLCSSVQVMAATANISIDAAKRVLWMICREWEACHEQMMPSRQCISRDLVIYCSGLENLMSGNELWSKSTKRYHDLGTQAGGL</sequence>
<protein>
    <recommendedName>
        <fullName evidence="3">Aristolochene synthase</fullName>
    </recommendedName>
</protein>
<dbReference type="Gene3D" id="1.10.600.10">
    <property type="entry name" value="Farnesyl Diphosphate Synthase"/>
    <property type="match status" value="1"/>
</dbReference>
<dbReference type="Pfam" id="PF19086">
    <property type="entry name" value="Terpene_syn_C_2"/>
    <property type="match status" value="1"/>
</dbReference>
<dbReference type="GeneID" id="81393907"/>
<gene>
    <name evidence="1" type="ORF">NUU61_004157</name>
</gene>
<dbReference type="OrthoDB" id="3004402at2759"/>
<accession>A0A9W9FKP1</accession>
<dbReference type="AlphaFoldDB" id="A0A9W9FKP1"/>
<reference evidence="1" key="2">
    <citation type="journal article" date="2023" name="IMA Fungus">
        <title>Comparative genomic study of the Penicillium genus elucidates a diverse pangenome and 15 lateral gene transfer events.</title>
        <authorList>
            <person name="Petersen C."/>
            <person name="Sorensen T."/>
            <person name="Nielsen M.R."/>
            <person name="Sondergaard T.E."/>
            <person name="Sorensen J.L."/>
            <person name="Fitzpatrick D.A."/>
            <person name="Frisvad J.C."/>
            <person name="Nielsen K.L."/>
        </authorList>
    </citation>
    <scope>NUCLEOTIDE SEQUENCE</scope>
    <source>
        <strain evidence="1">IBT 34128</strain>
    </source>
</reference>
<name>A0A9W9FKP1_9EURO</name>
<evidence type="ECO:0008006" key="3">
    <source>
        <dbReference type="Google" id="ProtNLM"/>
    </source>
</evidence>
<organism evidence="1 2">
    <name type="scientific">Penicillium alfredii</name>
    <dbReference type="NCBI Taxonomy" id="1506179"/>
    <lineage>
        <taxon>Eukaryota</taxon>
        <taxon>Fungi</taxon>
        <taxon>Dikarya</taxon>
        <taxon>Ascomycota</taxon>
        <taxon>Pezizomycotina</taxon>
        <taxon>Eurotiomycetes</taxon>
        <taxon>Eurotiomycetidae</taxon>
        <taxon>Eurotiales</taxon>
        <taxon>Aspergillaceae</taxon>
        <taxon>Penicillium</taxon>
    </lineage>
</organism>
<comment type="caution">
    <text evidence="1">The sequence shown here is derived from an EMBL/GenBank/DDBJ whole genome shotgun (WGS) entry which is preliminary data.</text>
</comment>
<dbReference type="RefSeq" id="XP_056512766.1">
    <property type="nucleotide sequence ID" value="XM_056654739.1"/>
</dbReference>
<reference evidence="1" key="1">
    <citation type="submission" date="2022-11" db="EMBL/GenBank/DDBJ databases">
        <authorList>
            <person name="Petersen C."/>
        </authorList>
    </citation>
    <scope>NUCLEOTIDE SEQUENCE</scope>
    <source>
        <strain evidence="1">IBT 34128</strain>
    </source>
</reference>
<keyword evidence="2" id="KW-1185">Reference proteome</keyword>
<dbReference type="Proteomes" id="UP001141434">
    <property type="component" value="Unassembled WGS sequence"/>
</dbReference>
<proteinExistence type="predicted"/>
<dbReference type="SUPFAM" id="SSF48576">
    <property type="entry name" value="Terpenoid synthases"/>
    <property type="match status" value="1"/>
</dbReference>
<dbReference type="InterPro" id="IPR008949">
    <property type="entry name" value="Isoprenoid_synthase_dom_sf"/>
</dbReference>